<accession>A0A484XR91</accession>
<dbReference type="EMBL" id="CAADIW010000021">
    <property type="protein sequence ID" value="VFS25887.1"/>
    <property type="molecule type" value="Genomic_DNA"/>
</dbReference>
<dbReference type="AlphaFoldDB" id="A0A484XR91"/>
<organism evidence="2 3">
    <name type="scientific">Enterobacter cancerogenus</name>
    <dbReference type="NCBI Taxonomy" id="69218"/>
    <lineage>
        <taxon>Bacteria</taxon>
        <taxon>Pseudomonadati</taxon>
        <taxon>Pseudomonadota</taxon>
        <taxon>Gammaproteobacteria</taxon>
        <taxon>Enterobacterales</taxon>
        <taxon>Enterobacteriaceae</taxon>
        <taxon>Enterobacter</taxon>
        <taxon>Enterobacter cloacae complex</taxon>
    </lineage>
</organism>
<proteinExistence type="predicted"/>
<evidence type="ECO:0000256" key="1">
    <source>
        <dbReference type="SAM" id="Coils"/>
    </source>
</evidence>
<name>A0A484XR91_9ENTR</name>
<dbReference type="EC" id="3.4.-.-" evidence="2"/>
<dbReference type="Pfam" id="PF10721">
    <property type="entry name" value="DUF2514"/>
    <property type="match status" value="1"/>
</dbReference>
<dbReference type="InterPro" id="IPR019659">
    <property type="entry name" value="DUF2514"/>
</dbReference>
<reference evidence="2 3" key="1">
    <citation type="submission" date="2019-03" db="EMBL/GenBank/DDBJ databases">
        <authorList>
            <consortium name="Pathogen Informatics"/>
        </authorList>
    </citation>
    <scope>NUCLEOTIDE SEQUENCE [LARGE SCALE GENOMIC DNA]</scope>
    <source>
        <strain evidence="2 3">NCTC12126</strain>
    </source>
</reference>
<keyword evidence="2" id="KW-0378">Hydrolase</keyword>
<evidence type="ECO:0000313" key="3">
    <source>
        <dbReference type="Proteomes" id="UP000351155"/>
    </source>
</evidence>
<sequence length="177" mass="19141">MISLLKALWKPLTVGGLILLALWGFSHIRYQAGYQAADLAWQLKDRKRQKEDAEALAARQAYERAEEKRRQDEATNAAKKADEQLAAARADAAVAKSAGDGLRATITDLKRQLATSKTGELSAIAAASAARANTAILLANVLESADKRAGELAEYADRARIKGLQCENTYKGVTNTQ</sequence>
<gene>
    <name evidence="2" type="ORF">NCTC12126_02345</name>
</gene>
<feature type="coiled-coil region" evidence="1">
    <location>
        <begin position="48"/>
        <end position="98"/>
    </location>
</feature>
<dbReference type="Proteomes" id="UP000351155">
    <property type="component" value="Unassembled WGS sequence"/>
</dbReference>
<dbReference type="GO" id="GO:0016787">
    <property type="term" value="F:hydrolase activity"/>
    <property type="evidence" value="ECO:0007669"/>
    <property type="project" value="UniProtKB-KW"/>
</dbReference>
<protein>
    <submittedName>
        <fullName evidence="2">Phage endopeptidase Rz</fullName>
        <ecNumber evidence="2">3.4.-.-</ecNumber>
    </submittedName>
</protein>
<evidence type="ECO:0000313" key="2">
    <source>
        <dbReference type="EMBL" id="VFS25887.1"/>
    </source>
</evidence>
<keyword evidence="1" id="KW-0175">Coiled coil</keyword>